<name>A0A0K2SPA8_LIMPI</name>
<dbReference type="AlphaFoldDB" id="A0A0K2SPA8"/>
<reference evidence="3" key="2">
    <citation type="journal article" date="2016" name="Int. J. Syst. Evol. Microbiol.">
        <title>Complete genome sequence and cell structure of Limnochorda pilosa, a Gram-negative spore-former within the phylum Firmicutes.</title>
        <authorList>
            <person name="Watanabe M."/>
            <person name="Kojima H."/>
            <person name="Fukui M."/>
        </authorList>
    </citation>
    <scope>NUCLEOTIDE SEQUENCE [LARGE SCALE GENOMIC DNA]</scope>
    <source>
        <strain evidence="3">HC45</strain>
    </source>
</reference>
<organism evidence="2 3">
    <name type="scientific">Limnochorda pilosa</name>
    <dbReference type="NCBI Taxonomy" id="1555112"/>
    <lineage>
        <taxon>Bacteria</taxon>
        <taxon>Bacillati</taxon>
        <taxon>Bacillota</taxon>
        <taxon>Limnochordia</taxon>
        <taxon>Limnochordales</taxon>
        <taxon>Limnochordaceae</taxon>
        <taxon>Limnochorda</taxon>
    </lineage>
</organism>
<dbReference type="RefSeq" id="WP_068140071.1">
    <property type="nucleotide sequence ID" value="NZ_AP014924.1"/>
</dbReference>
<accession>A0A0K2SPA8</accession>
<evidence type="ECO:0000313" key="2">
    <source>
        <dbReference type="EMBL" id="BAS28960.1"/>
    </source>
</evidence>
<dbReference type="STRING" id="1555112.LIP_3132"/>
<gene>
    <name evidence="2" type="ORF">LIP_3132</name>
</gene>
<dbReference type="KEGG" id="lpil:LIP_3132"/>
<dbReference type="OrthoDB" id="1669646at2"/>
<feature type="compositionally biased region" description="Basic and acidic residues" evidence="1">
    <location>
        <begin position="1"/>
        <end position="25"/>
    </location>
</feature>
<reference evidence="3" key="1">
    <citation type="submission" date="2015-07" db="EMBL/GenBank/DDBJ databases">
        <title>Complete genome sequence and phylogenetic analysis of Limnochorda pilosa.</title>
        <authorList>
            <person name="Watanabe M."/>
            <person name="Kojima H."/>
            <person name="Fukui M."/>
        </authorList>
    </citation>
    <scope>NUCLEOTIDE SEQUENCE [LARGE SCALE GENOMIC DNA]</scope>
    <source>
        <strain evidence="3">HC45</strain>
    </source>
</reference>
<dbReference type="Proteomes" id="UP000065807">
    <property type="component" value="Chromosome"/>
</dbReference>
<proteinExistence type="predicted"/>
<protein>
    <submittedName>
        <fullName evidence="2">Uncharacterized protein</fullName>
    </submittedName>
</protein>
<feature type="region of interest" description="Disordered" evidence="1">
    <location>
        <begin position="1"/>
        <end position="29"/>
    </location>
</feature>
<evidence type="ECO:0000256" key="1">
    <source>
        <dbReference type="SAM" id="MobiDB-lite"/>
    </source>
</evidence>
<dbReference type="EMBL" id="AP014924">
    <property type="protein sequence ID" value="BAS28960.1"/>
    <property type="molecule type" value="Genomic_DNA"/>
</dbReference>
<sequence>MARSSKVEERDPRTGRTKAPRRERPWTPAGDMVLMQLHEEGYTTGQIGRILNRTSQSVGRRLSVLRQRGFRLERPRSRAADFAWPSQMGVVSGHLY</sequence>
<keyword evidence="3" id="KW-1185">Reference proteome</keyword>
<evidence type="ECO:0000313" key="3">
    <source>
        <dbReference type="Proteomes" id="UP000065807"/>
    </source>
</evidence>